<feature type="chain" id="PRO_5035866939" evidence="1">
    <location>
        <begin position="20"/>
        <end position="103"/>
    </location>
</feature>
<evidence type="ECO:0000313" key="3">
    <source>
        <dbReference type="Proteomes" id="UP000823388"/>
    </source>
</evidence>
<protein>
    <submittedName>
        <fullName evidence="2">Uncharacterized protein</fullName>
    </submittedName>
</protein>
<feature type="signal peptide" evidence="1">
    <location>
        <begin position="1"/>
        <end position="19"/>
    </location>
</feature>
<accession>A0A8T0PA56</accession>
<evidence type="ECO:0000256" key="1">
    <source>
        <dbReference type="SAM" id="SignalP"/>
    </source>
</evidence>
<dbReference type="EMBL" id="CM029052">
    <property type="protein sequence ID" value="KAG2558500.1"/>
    <property type="molecule type" value="Genomic_DNA"/>
</dbReference>
<name>A0A8T0PA56_PANVG</name>
<sequence>MQIHGQRWPSLACSPPVVAATVKPLFVLLGVRSLYLQVSLPCHGVCSSVYCARMVFARLSERVFFTCCLLGDNSHSIWFNKSPMLVYVLLYYYGKLEVRLIAL</sequence>
<comment type="caution">
    <text evidence="2">The sequence shown here is derived from an EMBL/GenBank/DDBJ whole genome shotgun (WGS) entry which is preliminary data.</text>
</comment>
<keyword evidence="3" id="KW-1185">Reference proteome</keyword>
<dbReference type="AlphaFoldDB" id="A0A8T0PA56"/>
<reference evidence="2" key="1">
    <citation type="submission" date="2020-05" db="EMBL/GenBank/DDBJ databases">
        <title>WGS assembly of Panicum virgatum.</title>
        <authorList>
            <person name="Lovell J.T."/>
            <person name="Jenkins J."/>
            <person name="Shu S."/>
            <person name="Juenger T.E."/>
            <person name="Schmutz J."/>
        </authorList>
    </citation>
    <scope>NUCLEOTIDE SEQUENCE</scope>
    <source>
        <strain evidence="2">AP13</strain>
    </source>
</reference>
<proteinExistence type="predicted"/>
<keyword evidence="1" id="KW-0732">Signal</keyword>
<gene>
    <name evidence="2" type="ORF">PVAP13_8NG270603</name>
</gene>
<dbReference type="Proteomes" id="UP000823388">
    <property type="component" value="Chromosome 8N"/>
</dbReference>
<evidence type="ECO:0000313" key="2">
    <source>
        <dbReference type="EMBL" id="KAG2558500.1"/>
    </source>
</evidence>
<organism evidence="2 3">
    <name type="scientific">Panicum virgatum</name>
    <name type="common">Blackwell switchgrass</name>
    <dbReference type="NCBI Taxonomy" id="38727"/>
    <lineage>
        <taxon>Eukaryota</taxon>
        <taxon>Viridiplantae</taxon>
        <taxon>Streptophyta</taxon>
        <taxon>Embryophyta</taxon>
        <taxon>Tracheophyta</taxon>
        <taxon>Spermatophyta</taxon>
        <taxon>Magnoliopsida</taxon>
        <taxon>Liliopsida</taxon>
        <taxon>Poales</taxon>
        <taxon>Poaceae</taxon>
        <taxon>PACMAD clade</taxon>
        <taxon>Panicoideae</taxon>
        <taxon>Panicodae</taxon>
        <taxon>Paniceae</taxon>
        <taxon>Panicinae</taxon>
        <taxon>Panicum</taxon>
        <taxon>Panicum sect. Hiantes</taxon>
    </lineage>
</organism>